<dbReference type="PRINTS" id="PR00385">
    <property type="entry name" value="P450"/>
</dbReference>
<accession>A0A8C6QLK7</accession>
<keyword evidence="4" id="KW-0349">Heme</keyword>
<dbReference type="GO" id="GO:0006805">
    <property type="term" value="P:xenobiotic metabolic process"/>
    <property type="evidence" value="ECO:0007669"/>
    <property type="project" value="TreeGrafter"/>
</dbReference>
<keyword evidence="7" id="KW-0492">Microsome</keyword>
<protein>
    <submittedName>
        <fullName evidence="12">Uncharacterized protein</fullName>
    </submittedName>
</protein>
<evidence type="ECO:0000256" key="6">
    <source>
        <dbReference type="ARBA" id="ARBA00022824"/>
    </source>
</evidence>
<dbReference type="Gene3D" id="1.10.630.10">
    <property type="entry name" value="Cytochrome P450"/>
    <property type="match status" value="1"/>
</dbReference>
<evidence type="ECO:0000256" key="9">
    <source>
        <dbReference type="ARBA" id="ARBA00023004"/>
    </source>
</evidence>
<dbReference type="Proteomes" id="UP000694381">
    <property type="component" value="Unassembled WGS sequence"/>
</dbReference>
<dbReference type="SUPFAM" id="SSF48264">
    <property type="entry name" value="Cytochrome P450"/>
    <property type="match status" value="1"/>
</dbReference>
<dbReference type="OMA" id="HCGIANT"/>
<comment type="similarity">
    <text evidence="3">Belongs to the cytochrome P450 family.</text>
</comment>
<evidence type="ECO:0000256" key="7">
    <source>
        <dbReference type="ARBA" id="ARBA00022848"/>
    </source>
</evidence>
<keyword evidence="11" id="KW-0472">Membrane</keyword>
<keyword evidence="6" id="KW-0256">Endoplasmic reticulum</keyword>
<dbReference type="GO" id="GO:0016712">
    <property type="term" value="F:oxidoreductase activity, acting on paired donors, with incorporation or reduction of molecular oxygen, reduced flavin or flavoprotein as one donor, and incorporation of one atom of oxygen"/>
    <property type="evidence" value="ECO:0007669"/>
    <property type="project" value="TreeGrafter"/>
</dbReference>
<dbReference type="PANTHER" id="PTHR24300:SF177">
    <property type="entry name" value="CYTOCHROME P450 2J2"/>
    <property type="match status" value="1"/>
</dbReference>
<proteinExistence type="inferred from homology"/>
<keyword evidence="9" id="KW-0408">Iron</keyword>
<evidence type="ECO:0000256" key="5">
    <source>
        <dbReference type="ARBA" id="ARBA00022723"/>
    </source>
</evidence>
<evidence type="ECO:0000256" key="8">
    <source>
        <dbReference type="ARBA" id="ARBA00023002"/>
    </source>
</evidence>
<keyword evidence="10" id="KW-0503">Monooxygenase</keyword>
<name>A0A8C6QLK7_NANGA</name>
<dbReference type="PANTHER" id="PTHR24300">
    <property type="entry name" value="CYTOCHROME P450 508A4-RELATED"/>
    <property type="match status" value="1"/>
</dbReference>
<evidence type="ECO:0000256" key="2">
    <source>
        <dbReference type="ARBA" id="ARBA00004524"/>
    </source>
</evidence>
<dbReference type="InterPro" id="IPR002401">
    <property type="entry name" value="Cyt_P450_E_grp-I"/>
</dbReference>
<reference evidence="12" key="1">
    <citation type="submission" date="2025-08" db="UniProtKB">
        <authorList>
            <consortium name="Ensembl"/>
        </authorList>
    </citation>
    <scope>IDENTIFICATION</scope>
</reference>
<organism evidence="12 13">
    <name type="scientific">Nannospalax galili</name>
    <name type="common">Northern Israeli blind subterranean mole rat</name>
    <name type="synonym">Spalax galili</name>
    <dbReference type="NCBI Taxonomy" id="1026970"/>
    <lineage>
        <taxon>Eukaryota</taxon>
        <taxon>Metazoa</taxon>
        <taxon>Chordata</taxon>
        <taxon>Craniata</taxon>
        <taxon>Vertebrata</taxon>
        <taxon>Euteleostomi</taxon>
        <taxon>Mammalia</taxon>
        <taxon>Eutheria</taxon>
        <taxon>Euarchontoglires</taxon>
        <taxon>Glires</taxon>
        <taxon>Rodentia</taxon>
        <taxon>Myomorpha</taxon>
        <taxon>Muroidea</taxon>
        <taxon>Spalacidae</taxon>
        <taxon>Spalacinae</taxon>
        <taxon>Nannospalax</taxon>
    </lineage>
</organism>
<dbReference type="InterPro" id="IPR036396">
    <property type="entry name" value="Cyt_P450_sf"/>
</dbReference>
<dbReference type="InterPro" id="IPR001128">
    <property type="entry name" value="Cyt_P450"/>
</dbReference>
<dbReference type="Pfam" id="PF00067">
    <property type="entry name" value="p450"/>
    <property type="match status" value="1"/>
</dbReference>
<evidence type="ECO:0000256" key="11">
    <source>
        <dbReference type="ARBA" id="ARBA00023136"/>
    </source>
</evidence>
<dbReference type="Ensembl" id="ENSNGAT00000005944.1">
    <property type="protein sequence ID" value="ENSNGAP00000003891.1"/>
    <property type="gene ID" value="ENSNGAG00000004805.1"/>
</dbReference>
<dbReference type="GO" id="GO:0020037">
    <property type="term" value="F:heme binding"/>
    <property type="evidence" value="ECO:0007669"/>
    <property type="project" value="InterPro"/>
</dbReference>
<evidence type="ECO:0000256" key="4">
    <source>
        <dbReference type="ARBA" id="ARBA00022617"/>
    </source>
</evidence>
<keyword evidence="5" id="KW-0479">Metal-binding</keyword>
<dbReference type="InterPro" id="IPR050182">
    <property type="entry name" value="Cytochrome_P450_fam2"/>
</dbReference>
<keyword evidence="13" id="KW-1185">Reference proteome</keyword>
<evidence type="ECO:0000256" key="3">
    <source>
        <dbReference type="ARBA" id="ARBA00010617"/>
    </source>
</evidence>
<dbReference type="PRINTS" id="PR00463">
    <property type="entry name" value="EP450I"/>
</dbReference>
<dbReference type="GO" id="GO:0006082">
    <property type="term" value="P:organic acid metabolic process"/>
    <property type="evidence" value="ECO:0007669"/>
    <property type="project" value="TreeGrafter"/>
</dbReference>
<evidence type="ECO:0000256" key="10">
    <source>
        <dbReference type="ARBA" id="ARBA00023033"/>
    </source>
</evidence>
<evidence type="ECO:0000313" key="12">
    <source>
        <dbReference type="Ensembl" id="ENSNGAP00000003891.1"/>
    </source>
</evidence>
<sequence length="148" mass="16483">MAKQWRKSSTSFNEENLICSTLDLFFAGTETTSTTLRWALLYMALYPEVQEKVQAEIDRVIGQGRQPSLADRESMPYTNAVVHEVLRMGNILPTNVPRAVAVDTTLSGYHLPKESELALENSWPGLSCSFSSLPLCKNLPSSLLSMRS</sequence>
<dbReference type="GO" id="GO:0005506">
    <property type="term" value="F:iron ion binding"/>
    <property type="evidence" value="ECO:0007669"/>
    <property type="project" value="InterPro"/>
</dbReference>
<dbReference type="GeneTree" id="ENSGT00950000182879"/>
<comment type="cofactor">
    <cofactor evidence="1">
        <name>heme</name>
        <dbReference type="ChEBI" id="CHEBI:30413"/>
    </cofactor>
</comment>
<dbReference type="GO" id="GO:0005737">
    <property type="term" value="C:cytoplasm"/>
    <property type="evidence" value="ECO:0007669"/>
    <property type="project" value="TreeGrafter"/>
</dbReference>
<dbReference type="AlphaFoldDB" id="A0A8C6QLK7"/>
<evidence type="ECO:0000313" key="13">
    <source>
        <dbReference type="Proteomes" id="UP000694381"/>
    </source>
</evidence>
<keyword evidence="8" id="KW-0560">Oxidoreductase</keyword>
<comment type="subcellular location">
    <subcellularLocation>
        <location evidence="2">Microsome membrane</location>
    </subcellularLocation>
</comment>
<reference evidence="12" key="2">
    <citation type="submission" date="2025-09" db="UniProtKB">
        <authorList>
            <consortium name="Ensembl"/>
        </authorList>
    </citation>
    <scope>IDENTIFICATION</scope>
</reference>
<evidence type="ECO:0000256" key="1">
    <source>
        <dbReference type="ARBA" id="ARBA00001971"/>
    </source>
</evidence>